<dbReference type="EMBL" id="SRLO01000720">
    <property type="protein sequence ID" value="TNN47913.1"/>
    <property type="molecule type" value="Genomic_DNA"/>
</dbReference>
<proteinExistence type="predicted"/>
<comment type="caution">
    <text evidence="3">The sequence shown here is derived from an EMBL/GenBank/DDBJ whole genome shotgun (WGS) entry which is preliminary data.</text>
</comment>
<name>A0A4Z2G4U9_9TELE</name>
<evidence type="ECO:0000313" key="4">
    <source>
        <dbReference type="Proteomes" id="UP000314294"/>
    </source>
</evidence>
<evidence type="ECO:0000313" key="3">
    <source>
        <dbReference type="EMBL" id="TNN47913.1"/>
    </source>
</evidence>
<feature type="chain" id="PRO_5021438745" evidence="2">
    <location>
        <begin position="36"/>
        <end position="69"/>
    </location>
</feature>
<accession>A0A4Z2G4U9</accession>
<feature type="region of interest" description="Disordered" evidence="1">
    <location>
        <begin position="49"/>
        <end position="69"/>
    </location>
</feature>
<protein>
    <submittedName>
        <fullName evidence="3">Uncharacterized protein</fullName>
    </submittedName>
</protein>
<sequence length="69" mass="7343">MSTPQLRRHIPRGGGGPWGRLLAVAVQLIARGALGAACVQQPAASRCAARQHLDSAHPEKRSRDPLAQQ</sequence>
<gene>
    <name evidence="3" type="ORF">EYF80_041914</name>
</gene>
<dbReference type="AlphaFoldDB" id="A0A4Z2G4U9"/>
<evidence type="ECO:0000256" key="1">
    <source>
        <dbReference type="SAM" id="MobiDB-lite"/>
    </source>
</evidence>
<dbReference type="Proteomes" id="UP000314294">
    <property type="component" value="Unassembled WGS sequence"/>
</dbReference>
<keyword evidence="4" id="KW-1185">Reference proteome</keyword>
<evidence type="ECO:0000256" key="2">
    <source>
        <dbReference type="SAM" id="SignalP"/>
    </source>
</evidence>
<feature type="compositionally biased region" description="Basic and acidic residues" evidence="1">
    <location>
        <begin position="51"/>
        <end position="69"/>
    </location>
</feature>
<reference evidence="3 4" key="1">
    <citation type="submission" date="2019-03" db="EMBL/GenBank/DDBJ databases">
        <title>First draft genome of Liparis tanakae, snailfish: a comprehensive survey of snailfish specific genes.</title>
        <authorList>
            <person name="Kim W."/>
            <person name="Song I."/>
            <person name="Jeong J.-H."/>
            <person name="Kim D."/>
            <person name="Kim S."/>
            <person name="Ryu S."/>
            <person name="Song J.Y."/>
            <person name="Lee S.K."/>
        </authorList>
    </citation>
    <scope>NUCLEOTIDE SEQUENCE [LARGE SCALE GENOMIC DNA]</scope>
    <source>
        <tissue evidence="3">Muscle</tissue>
    </source>
</reference>
<keyword evidence="2" id="KW-0732">Signal</keyword>
<feature type="signal peptide" evidence="2">
    <location>
        <begin position="1"/>
        <end position="35"/>
    </location>
</feature>
<organism evidence="3 4">
    <name type="scientific">Liparis tanakae</name>
    <name type="common">Tanaka's snailfish</name>
    <dbReference type="NCBI Taxonomy" id="230148"/>
    <lineage>
        <taxon>Eukaryota</taxon>
        <taxon>Metazoa</taxon>
        <taxon>Chordata</taxon>
        <taxon>Craniata</taxon>
        <taxon>Vertebrata</taxon>
        <taxon>Euteleostomi</taxon>
        <taxon>Actinopterygii</taxon>
        <taxon>Neopterygii</taxon>
        <taxon>Teleostei</taxon>
        <taxon>Neoteleostei</taxon>
        <taxon>Acanthomorphata</taxon>
        <taxon>Eupercaria</taxon>
        <taxon>Perciformes</taxon>
        <taxon>Cottioidei</taxon>
        <taxon>Cottales</taxon>
        <taxon>Liparidae</taxon>
        <taxon>Liparis</taxon>
    </lineage>
</organism>